<dbReference type="EMBL" id="LAVV01007211">
    <property type="protein sequence ID" value="KNZ56719.1"/>
    <property type="molecule type" value="Genomic_DNA"/>
</dbReference>
<keyword evidence="1" id="KW-0472">Membrane</keyword>
<feature type="domain" description="DUF7872" evidence="2">
    <location>
        <begin position="282"/>
        <end position="361"/>
    </location>
</feature>
<organism evidence="3 4">
    <name type="scientific">Puccinia sorghi</name>
    <dbReference type="NCBI Taxonomy" id="27349"/>
    <lineage>
        <taxon>Eukaryota</taxon>
        <taxon>Fungi</taxon>
        <taxon>Dikarya</taxon>
        <taxon>Basidiomycota</taxon>
        <taxon>Pucciniomycotina</taxon>
        <taxon>Pucciniomycetes</taxon>
        <taxon>Pucciniales</taxon>
        <taxon>Pucciniaceae</taxon>
        <taxon>Puccinia</taxon>
    </lineage>
</organism>
<dbReference type="InterPro" id="IPR057194">
    <property type="entry name" value="DUF7872"/>
</dbReference>
<feature type="transmembrane region" description="Helical" evidence="1">
    <location>
        <begin position="219"/>
        <end position="238"/>
    </location>
</feature>
<dbReference type="VEuPathDB" id="FungiDB:VP01_2337g1"/>
<feature type="transmembrane region" description="Helical" evidence="1">
    <location>
        <begin position="186"/>
        <end position="207"/>
    </location>
</feature>
<name>A0A0L6V7L8_9BASI</name>
<keyword evidence="1" id="KW-1133">Transmembrane helix</keyword>
<keyword evidence="4" id="KW-1185">Reference proteome</keyword>
<reference evidence="3 4" key="1">
    <citation type="submission" date="2015-08" db="EMBL/GenBank/DDBJ databases">
        <title>Next Generation Sequencing and Analysis of the Genome of Puccinia sorghi L Schw, the Causal Agent of Maize Common Rust.</title>
        <authorList>
            <person name="Rochi L."/>
            <person name="Burguener G."/>
            <person name="Darino M."/>
            <person name="Turjanski A."/>
            <person name="Kreff E."/>
            <person name="Dieguez M.J."/>
            <person name="Sacco F."/>
        </authorList>
    </citation>
    <scope>NUCLEOTIDE SEQUENCE [LARGE SCALE GENOMIC DNA]</scope>
    <source>
        <strain evidence="3 4">RO10H11247</strain>
    </source>
</reference>
<dbReference type="Proteomes" id="UP000037035">
    <property type="component" value="Unassembled WGS sequence"/>
</dbReference>
<dbReference type="Pfam" id="PF25278">
    <property type="entry name" value="DUF7872"/>
    <property type="match status" value="2"/>
</dbReference>
<accession>A0A0L6V7L8</accession>
<gene>
    <name evidence="3" type="ORF">VP01_2337g1</name>
</gene>
<sequence>MGSGAVKWRHSQSIVVTSLQLDATSSQAGWCRVMPARSDDMIDNTGPGLAIVILLYLLSSAIGRPLLSLIPDASLNEAASHNVKNTLSSSPGTNITSQNKTNRNDCLKRTLSPELWMELHMNEYLENYPHGEILSLRQYADRVGANNFNLEIGSVCRVDQLCNGVSGKDWYALVAAQRWSTRMNQLFDAVAFASTTAMGTSSLSFIFDFVPPPTRALQYASTSISAIFWVILAMPGVWFGPVGKYYYRAVLSVFYATTAIIRPILNLKYPVASHAFTQVRPSTWSDVGLLLTQVKTNVQDALVKVTNQVNSSGISTETGLRGLNLDGELFSRATEGAENKMQQELDQAYKLQALSYLWKLQVISSCYRTLAMELARMDHGVTGVIYRIAPLTESKGNKVRKGLFGGEKALSKHGLTVELLTTAAWECQRKVGRVVDPTAWYNSTEPDIDPLFSQQCRFTLPVCDLTRKDIRDARDKGAGTVRACRTVGNVLI</sequence>
<dbReference type="AlphaFoldDB" id="A0A0L6V7L8"/>
<protein>
    <recommendedName>
        <fullName evidence="2">DUF7872 domain-containing protein</fullName>
    </recommendedName>
</protein>
<feature type="domain" description="DUF7872" evidence="2">
    <location>
        <begin position="394"/>
        <end position="490"/>
    </location>
</feature>
<evidence type="ECO:0000256" key="1">
    <source>
        <dbReference type="SAM" id="Phobius"/>
    </source>
</evidence>
<feature type="transmembrane region" description="Helical" evidence="1">
    <location>
        <begin position="245"/>
        <end position="265"/>
    </location>
</feature>
<evidence type="ECO:0000313" key="3">
    <source>
        <dbReference type="EMBL" id="KNZ56719.1"/>
    </source>
</evidence>
<proteinExistence type="predicted"/>
<evidence type="ECO:0000259" key="2">
    <source>
        <dbReference type="Pfam" id="PF25278"/>
    </source>
</evidence>
<dbReference type="OrthoDB" id="2498101at2759"/>
<comment type="caution">
    <text evidence="3">The sequence shown here is derived from an EMBL/GenBank/DDBJ whole genome shotgun (WGS) entry which is preliminary data.</text>
</comment>
<dbReference type="PANTHER" id="PTHR33339">
    <property type="entry name" value="LYSM DOMAIN-CONTAINING PROTEIN"/>
    <property type="match status" value="1"/>
</dbReference>
<dbReference type="PANTHER" id="PTHR33339:SF1">
    <property type="entry name" value="LYSM DOMAIN-CONTAINING PROTEIN"/>
    <property type="match status" value="1"/>
</dbReference>
<keyword evidence="1" id="KW-0812">Transmembrane</keyword>
<evidence type="ECO:0000313" key="4">
    <source>
        <dbReference type="Proteomes" id="UP000037035"/>
    </source>
</evidence>